<dbReference type="Gene3D" id="3.30.70.250">
    <property type="entry name" value="Malonyl-CoA ACP transacylase, ACP-binding"/>
    <property type="match status" value="1"/>
</dbReference>
<sequence length="423" mass="44213">MKRSATLDGLNVCVALPFGRPAAGGQDSMIVFTYPGQGSQTPGMGSAWVDHPSWELVEEASDATGRNIADLLLDTDADELTMTRNAQLSTFVTSMVVLDAVSRTGAEAAAHAGHSLGEYSALCAAGVLDFADAAKLVNERGDAMQAAADEQDGTMAAILGLDDDQVDIACQKTAGNAWIANYNAPGQVVIAGSPDDLDRACAAAKELGAKRAMRIPVGGAFHSPLMAPARDRLRKAIDQVEFRNAEQTVYCNVDAMAHTDAGDFADLLGAQLTSPVRWRQTLRALETDGFTTFVELGPGTVLTGLVKRAVKTAGRVSVSTPADVDGLLETLQGSKTSDAATATVLEGEHLFATERMVVSPGAGIFTPNESCVDGSIIEVGQLLGTVGPAEVRSSFAGEIKGVLAYDGERVTSRQPIAWLRTTA</sequence>
<dbReference type="EMBL" id="DMNG01000285">
    <property type="protein sequence ID" value="HAN26108.1"/>
    <property type="molecule type" value="Genomic_DNA"/>
</dbReference>
<dbReference type="InterPro" id="IPR014043">
    <property type="entry name" value="Acyl_transferase_dom"/>
</dbReference>
<evidence type="ECO:0000256" key="5">
    <source>
        <dbReference type="ARBA" id="ARBA00048462"/>
    </source>
</evidence>
<evidence type="ECO:0000313" key="8">
    <source>
        <dbReference type="Proteomes" id="UP000257479"/>
    </source>
</evidence>
<dbReference type="Pfam" id="PF00698">
    <property type="entry name" value="Acyl_transf_1"/>
    <property type="match status" value="1"/>
</dbReference>
<dbReference type="EC" id="2.3.1.39" evidence="2"/>
<dbReference type="InterPro" id="IPR016036">
    <property type="entry name" value="Malonyl_transacylase_ACP-bd"/>
</dbReference>
<evidence type="ECO:0000259" key="6">
    <source>
        <dbReference type="SMART" id="SM00827"/>
    </source>
</evidence>
<dbReference type="InterPro" id="IPR050858">
    <property type="entry name" value="Mal-CoA-ACP_Trans/PKS_FabD"/>
</dbReference>
<dbReference type="SUPFAM" id="SSF55048">
    <property type="entry name" value="Probable ACP-binding domain of malonyl-CoA ACP transacylase"/>
    <property type="match status" value="1"/>
</dbReference>
<dbReference type="AlphaFoldDB" id="A0A3C1KI29"/>
<dbReference type="NCBIfam" id="TIGR00128">
    <property type="entry name" value="fabD"/>
    <property type="match status" value="1"/>
</dbReference>
<accession>A0A3C1KI29</accession>
<name>A0A3C1KI29_9MICO</name>
<gene>
    <name evidence="7" type="primary">fabD</name>
    <name evidence="7" type="ORF">DCP95_16295</name>
</gene>
<evidence type="ECO:0000256" key="1">
    <source>
        <dbReference type="ARBA" id="ARBA00008217"/>
    </source>
</evidence>
<comment type="similarity">
    <text evidence="1">Belongs to the FabD family.</text>
</comment>
<proteinExistence type="inferred from homology"/>
<dbReference type="GO" id="GO:0005829">
    <property type="term" value="C:cytosol"/>
    <property type="evidence" value="ECO:0007669"/>
    <property type="project" value="TreeGrafter"/>
</dbReference>
<dbReference type="SMART" id="SM00827">
    <property type="entry name" value="PKS_AT"/>
    <property type="match status" value="1"/>
</dbReference>
<dbReference type="FunFam" id="3.30.70.250:FF:000001">
    <property type="entry name" value="Malonyl CoA-acyl carrier protein transacylase"/>
    <property type="match status" value="1"/>
</dbReference>
<dbReference type="PANTHER" id="PTHR42681">
    <property type="entry name" value="MALONYL-COA-ACYL CARRIER PROTEIN TRANSACYLASE, MITOCHONDRIAL"/>
    <property type="match status" value="1"/>
</dbReference>
<dbReference type="PANTHER" id="PTHR42681:SF1">
    <property type="entry name" value="MALONYL-COA-ACYL CARRIER PROTEIN TRANSACYLASE, MITOCHONDRIAL"/>
    <property type="match status" value="1"/>
</dbReference>
<dbReference type="GO" id="GO:0006633">
    <property type="term" value="P:fatty acid biosynthetic process"/>
    <property type="evidence" value="ECO:0007669"/>
    <property type="project" value="TreeGrafter"/>
</dbReference>
<dbReference type="Proteomes" id="UP000257479">
    <property type="component" value="Unassembled WGS sequence"/>
</dbReference>
<comment type="catalytic activity">
    <reaction evidence="5">
        <text>holo-[ACP] + malonyl-CoA = malonyl-[ACP] + CoA</text>
        <dbReference type="Rhea" id="RHEA:41792"/>
        <dbReference type="Rhea" id="RHEA-COMP:9623"/>
        <dbReference type="Rhea" id="RHEA-COMP:9685"/>
        <dbReference type="ChEBI" id="CHEBI:57287"/>
        <dbReference type="ChEBI" id="CHEBI:57384"/>
        <dbReference type="ChEBI" id="CHEBI:64479"/>
        <dbReference type="ChEBI" id="CHEBI:78449"/>
        <dbReference type="EC" id="2.3.1.39"/>
    </reaction>
</comment>
<evidence type="ECO:0000256" key="2">
    <source>
        <dbReference type="ARBA" id="ARBA00013258"/>
    </source>
</evidence>
<dbReference type="InterPro" id="IPR004410">
    <property type="entry name" value="Malonyl_CoA-ACP_transAc_FabD"/>
</dbReference>
<dbReference type="GO" id="GO:0004314">
    <property type="term" value="F:[acyl-carrier-protein] S-malonyltransferase activity"/>
    <property type="evidence" value="ECO:0007669"/>
    <property type="project" value="UniProtKB-EC"/>
</dbReference>
<evidence type="ECO:0000256" key="3">
    <source>
        <dbReference type="ARBA" id="ARBA00022679"/>
    </source>
</evidence>
<protein>
    <recommendedName>
        <fullName evidence="2">[acyl-carrier-protein] S-malonyltransferase</fullName>
        <ecNumber evidence="2">2.3.1.39</ecNumber>
    </recommendedName>
</protein>
<keyword evidence="3 7" id="KW-0808">Transferase</keyword>
<evidence type="ECO:0000256" key="4">
    <source>
        <dbReference type="ARBA" id="ARBA00023315"/>
    </source>
</evidence>
<feature type="domain" description="Malonyl-CoA:ACP transacylase (MAT)" evidence="6">
    <location>
        <begin position="33"/>
        <end position="348"/>
    </location>
</feature>
<organism evidence="7 8">
    <name type="scientific">Microbacterium ginsengisoli</name>
    <dbReference type="NCBI Taxonomy" id="400772"/>
    <lineage>
        <taxon>Bacteria</taxon>
        <taxon>Bacillati</taxon>
        <taxon>Actinomycetota</taxon>
        <taxon>Actinomycetes</taxon>
        <taxon>Micrococcales</taxon>
        <taxon>Microbacteriaceae</taxon>
        <taxon>Microbacterium</taxon>
    </lineage>
</organism>
<keyword evidence="4" id="KW-0012">Acyltransferase</keyword>
<evidence type="ECO:0000313" key="7">
    <source>
        <dbReference type="EMBL" id="HAN26108.1"/>
    </source>
</evidence>
<dbReference type="Gene3D" id="3.40.366.10">
    <property type="entry name" value="Malonyl-Coenzyme A Acyl Carrier Protein, domain 2"/>
    <property type="match status" value="1"/>
</dbReference>
<dbReference type="InterPro" id="IPR016035">
    <property type="entry name" value="Acyl_Trfase/lysoPLipase"/>
</dbReference>
<comment type="caution">
    <text evidence="7">The sequence shown here is derived from an EMBL/GenBank/DDBJ whole genome shotgun (WGS) entry which is preliminary data.</text>
</comment>
<dbReference type="InterPro" id="IPR001227">
    <property type="entry name" value="Ac_transferase_dom_sf"/>
</dbReference>
<dbReference type="SUPFAM" id="SSF52151">
    <property type="entry name" value="FabD/lysophospholipase-like"/>
    <property type="match status" value="1"/>
</dbReference>
<reference evidence="7 8" key="1">
    <citation type="journal article" date="2018" name="Nat. Biotechnol.">
        <title>A standardized bacterial taxonomy based on genome phylogeny substantially revises the tree of life.</title>
        <authorList>
            <person name="Parks D.H."/>
            <person name="Chuvochina M."/>
            <person name="Waite D.W."/>
            <person name="Rinke C."/>
            <person name="Skarshewski A."/>
            <person name="Chaumeil P.A."/>
            <person name="Hugenholtz P."/>
        </authorList>
    </citation>
    <scope>NUCLEOTIDE SEQUENCE [LARGE SCALE GENOMIC DNA]</scope>
    <source>
        <strain evidence="7">UBA9152</strain>
    </source>
</reference>